<dbReference type="Gene3D" id="3.40.50.12780">
    <property type="entry name" value="N-terminal domain of ligase-like"/>
    <property type="match status" value="1"/>
</dbReference>
<gene>
    <name evidence="3" type="ordered locus">Metme_1220</name>
</gene>
<keyword evidence="3" id="KW-0436">Ligase</keyword>
<dbReference type="InterPro" id="IPR000873">
    <property type="entry name" value="AMP-dep_synth/lig_dom"/>
</dbReference>
<dbReference type="Proteomes" id="UP000008888">
    <property type="component" value="Chromosome"/>
</dbReference>
<dbReference type="Pfam" id="PF00501">
    <property type="entry name" value="AMP-binding"/>
    <property type="match status" value="1"/>
</dbReference>
<reference evidence="3 4" key="1">
    <citation type="journal article" date="2011" name="J. Bacteriol.">
        <title>Complete Genome Sequence of the Aerobic Marine Methanotroph Methylomonas methanica MC09.</title>
        <authorList>
            <person name="Boden R."/>
            <person name="Cunliffe M."/>
            <person name="Scanlan J."/>
            <person name="Moussard H."/>
            <person name="Kits K.D."/>
            <person name="Klotz M.G."/>
            <person name="Jetten M.S."/>
            <person name="Vuilleumier S."/>
            <person name="Han J."/>
            <person name="Peters L."/>
            <person name="Mikhailova N."/>
            <person name="Teshima H."/>
            <person name="Tapia R."/>
            <person name="Kyrpides N."/>
            <person name="Ivanova N."/>
            <person name="Pagani I."/>
            <person name="Cheng J.F."/>
            <person name="Goodwin L."/>
            <person name="Han C."/>
            <person name="Hauser L."/>
            <person name="Land M.L."/>
            <person name="Lapidus A."/>
            <person name="Lucas S."/>
            <person name="Pitluck S."/>
            <person name="Woyke T."/>
            <person name="Stein L."/>
            <person name="Murrell J.C."/>
        </authorList>
    </citation>
    <scope>NUCLEOTIDE SEQUENCE [LARGE SCALE GENOMIC DNA]</scope>
    <source>
        <strain evidence="3 4">MC09</strain>
    </source>
</reference>
<reference key="2">
    <citation type="submission" date="2011-05" db="EMBL/GenBank/DDBJ databases">
        <title>Complete genome sequence of the aerobic marine methanotroph Methylomonas methanica MC09.</title>
        <authorList>
            <person name="Boden R."/>
            <person name="Cunliffe M."/>
            <person name="Scanlan J."/>
            <person name="Moussard H."/>
            <person name="Kits K.D."/>
            <person name="Klotz M."/>
            <person name="Jetten M."/>
            <person name="Vuilleumier S."/>
            <person name="Han J."/>
            <person name="Peters L."/>
            <person name="Mikhailova N."/>
            <person name="Teshima H."/>
            <person name="Tapia R."/>
            <person name="Kyrpides N."/>
            <person name="Ivanova N."/>
            <person name="Pagani I."/>
            <person name="Cheng J.-F."/>
            <person name="Goodwin L."/>
            <person name="Han C."/>
            <person name="Hauser L."/>
            <person name="Land M."/>
            <person name="Lapidus A."/>
            <person name="Lucas S."/>
            <person name="Pitluck S."/>
            <person name="Woyke T."/>
            <person name="Stein L.Y."/>
            <person name="Murrell C."/>
        </authorList>
    </citation>
    <scope>NUCLEOTIDE SEQUENCE</scope>
    <source>
        <strain>MC09</strain>
    </source>
</reference>
<dbReference type="InterPro" id="IPR017529">
    <property type="entry name" value="AcylCoA_ligase_PEP_1"/>
</dbReference>
<sequence length="555" mass="61381">MMGLGNVDIFCYDSLHCASLTIWFIFHMATCLHQLLFDNLNAAADSDAIVHKDSRISFRQLSELVALQAKALQSLDLKRQQRVAIYLPKQIETVSSFLAVSLAGGVFVPVNPVLKAPQVSHILNDCNVKILITSKSRLHSLQTVLHECTDLHTIILVDHDAGDVKLPSWQIIDWQTYNRLADSYPHHPVTMIDTDMAAILYTSGSTGKPKGVVLSHRNIVAGAQSVAEYLQIQADDRLLAVLPFSFDYGLNQLTTSLLKGASCVLLDYLLPKDVINALGKYQITGLAAVPPLWAQLADLNWPESIDQHLRYMTNSGGKMPKTVLQKLRSKAPNSKFFLMYGLTEAFRSTYLPPEQIDIRPDSMGKAIPNAEIMVVREDGSLCAPHEPGELVHRGSLVSLGYWNDPAKTAERFKPAPGQLSGLPLTEIAVWSGDTVTMDEDGFLYFVGRKDDMIKTSGYRVSPSEIEEVIYASGLVKEAAAIGIEHPNLGQAVVVVVSPQPDMQFDPQQLIDCCKTQLPNFMVPARIEELSSLPRNPNGKIDRKMLSQQFAHLFQP</sequence>
<dbReference type="InterPro" id="IPR020845">
    <property type="entry name" value="AMP-binding_CS"/>
</dbReference>
<dbReference type="InterPro" id="IPR045851">
    <property type="entry name" value="AMP-bd_C_sf"/>
</dbReference>
<evidence type="ECO:0000259" key="2">
    <source>
        <dbReference type="Pfam" id="PF13193"/>
    </source>
</evidence>
<evidence type="ECO:0000313" key="3">
    <source>
        <dbReference type="EMBL" id="AEF99648.1"/>
    </source>
</evidence>
<name>F9ZWH9_METMM</name>
<dbReference type="InterPro" id="IPR025110">
    <property type="entry name" value="AMP-bd_C"/>
</dbReference>
<dbReference type="GO" id="GO:0016878">
    <property type="term" value="F:acid-thiol ligase activity"/>
    <property type="evidence" value="ECO:0007669"/>
    <property type="project" value="UniProtKB-ARBA"/>
</dbReference>
<dbReference type="Gene3D" id="3.30.300.30">
    <property type="match status" value="1"/>
</dbReference>
<dbReference type="SUPFAM" id="SSF56801">
    <property type="entry name" value="Acetyl-CoA synthetase-like"/>
    <property type="match status" value="1"/>
</dbReference>
<reference evidence="4" key="3">
    <citation type="submission" date="2011-05" db="EMBL/GenBank/DDBJ databases">
        <title>Complete sequence of Methylomonas methanica MC09.</title>
        <authorList>
            <consortium name="US DOE Joint Genome Institute"/>
            <person name="Lucas S."/>
            <person name="Han J."/>
            <person name="Lapidus A."/>
            <person name="Cheng J.-F."/>
            <person name="Goodwin L."/>
            <person name="Pitluck S."/>
            <person name="Peters L."/>
            <person name="Mikhailova N."/>
            <person name="Teshima H."/>
            <person name="Han C."/>
            <person name="Tapia R."/>
            <person name="Land M."/>
            <person name="Hauser L."/>
            <person name="Kyrpides N."/>
            <person name="Ivanova N."/>
            <person name="Pagani I."/>
            <person name="Stein L."/>
            <person name="Woyke T."/>
        </authorList>
    </citation>
    <scope>NUCLEOTIDE SEQUENCE [LARGE SCALE GENOMIC DNA]</scope>
    <source>
        <strain evidence="4">MC09</strain>
    </source>
</reference>
<dbReference type="Pfam" id="PF13193">
    <property type="entry name" value="AMP-binding_C"/>
    <property type="match status" value="1"/>
</dbReference>
<proteinExistence type="predicted"/>
<feature type="domain" description="AMP-dependent synthetase/ligase" evidence="1">
    <location>
        <begin position="40"/>
        <end position="402"/>
    </location>
</feature>
<dbReference type="PANTHER" id="PTHR43767:SF1">
    <property type="entry name" value="NONRIBOSOMAL PEPTIDE SYNTHASE PES1 (EUROFUNG)-RELATED"/>
    <property type="match status" value="1"/>
</dbReference>
<evidence type="ECO:0000313" key="4">
    <source>
        <dbReference type="Proteomes" id="UP000008888"/>
    </source>
</evidence>
<dbReference type="PANTHER" id="PTHR43767">
    <property type="entry name" value="LONG-CHAIN-FATTY-ACID--COA LIGASE"/>
    <property type="match status" value="1"/>
</dbReference>
<dbReference type="NCBIfam" id="TIGR03098">
    <property type="entry name" value="ligase_PEP_1"/>
    <property type="match status" value="1"/>
</dbReference>
<dbReference type="PROSITE" id="PS00455">
    <property type="entry name" value="AMP_BINDING"/>
    <property type="match status" value="1"/>
</dbReference>
<dbReference type="STRING" id="857087.Metme_1220"/>
<dbReference type="EMBL" id="CP002738">
    <property type="protein sequence ID" value="AEF99648.1"/>
    <property type="molecule type" value="Genomic_DNA"/>
</dbReference>
<dbReference type="HOGENOM" id="CLU_000022_59_0_6"/>
<dbReference type="AlphaFoldDB" id="F9ZWH9"/>
<organism evidence="3 4">
    <name type="scientific">Methylomonas methanica (strain DSM 25384 / MC09)</name>
    <dbReference type="NCBI Taxonomy" id="857087"/>
    <lineage>
        <taxon>Bacteria</taxon>
        <taxon>Pseudomonadati</taxon>
        <taxon>Pseudomonadota</taxon>
        <taxon>Gammaproteobacteria</taxon>
        <taxon>Methylococcales</taxon>
        <taxon>Methylococcaceae</taxon>
        <taxon>Methylomonas</taxon>
    </lineage>
</organism>
<protein>
    <submittedName>
        <fullName evidence="3">Acyl-CoA ligase (AMP-forming), exosortase system type 1 associated</fullName>
    </submittedName>
</protein>
<accession>F9ZWH9</accession>
<dbReference type="InterPro" id="IPR050237">
    <property type="entry name" value="ATP-dep_AMP-bd_enzyme"/>
</dbReference>
<evidence type="ECO:0000259" key="1">
    <source>
        <dbReference type="Pfam" id="PF00501"/>
    </source>
</evidence>
<dbReference type="eggNOG" id="COG0318">
    <property type="taxonomic scope" value="Bacteria"/>
</dbReference>
<feature type="domain" description="AMP-binding enzyme C-terminal" evidence="2">
    <location>
        <begin position="464"/>
        <end position="539"/>
    </location>
</feature>
<dbReference type="InterPro" id="IPR042099">
    <property type="entry name" value="ANL_N_sf"/>
</dbReference>
<dbReference type="KEGG" id="mmt:Metme_1220"/>
<keyword evidence="4" id="KW-1185">Reference proteome</keyword>